<protein>
    <submittedName>
        <fullName evidence="5 6">Myb-like protein X</fullName>
    </submittedName>
</protein>
<feature type="region of interest" description="Disordered" evidence="3">
    <location>
        <begin position="430"/>
        <end position="455"/>
    </location>
</feature>
<feature type="region of interest" description="Disordered" evidence="3">
    <location>
        <begin position="344"/>
        <end position="379"/>
    </location>
</feature>
<organism evidence="4 5">
    <name type="scientific">Aplysia californica</name>
    <name type="common">California sea hare</name>
    <dbReference type="NCBI Taxonomy" id="6500"/>
    <lineage>
        <taxon>Eukaryota</taxon>
        <taxon>Metazoa</taxon>
        <taxon>Spiralia</taxon>
        <taxon>Lophotrochozoa</taxon>
        <taxon>Mollusca</taxon>
        <taxon>Gastropoda</taxon>
        <taxon>Heterobranchia</taxon>
        <taxon>Euthyneura</taxon>
        <taxon>Tectipleura</taxon>
        <taxon>Aplysiida</taxon>
        <taxon>Aplysioidea</taxon>
        <taxon>Aplysiidae</taxon>
        <taxon>Aplysia</taxon>
    </lineage>
</organism>
<feature type="region of interest" description="Disordered" evidence="3">
    <location>
        <begin position="206"/>
        <end position="286"/>
    </location>
</feature>
<dbReference type="InterPro" id="IPR006689">
    <property type="entry name" value="Small_GTPase_ARF/SAR"/>
</dbReference>
<feature type="compositionally biased region" description="Acidic residues" evidence="3">
    <location>
        <begin position="520"/>
        <end position="541"/>
    </location>
</feature>
<feature type="compositionally biased region" description="Basic and acidic residues" evidence="3">
    <location>
        <begin position="589"/>
        <end position="600"/>
    </location>
</feature>
<name>A0ABM0JNQ0_APLCA</name>
<dbReference type="SMART" id="SM00178">
    <property type="entry name" value="SAR"/>
    <property type="match status" value="1"/>
</dbReference>
<keyword evidence="4" id="KW-1185">Reference proteome</keyword>
<dbReference type="Pfam" id="PF00025">
    <property type="entry name" value="Arf"/>
    <property type="match status" value="1"/>
</dbReference>
<dbReference type="Gene3D" id="3.40.50.300">
    <property type="entry name" value="P-loop containing nucleotide triphosphate hydrolases"/>
    <property type="match status" value="1"/>
</dbReference>
<feature type="compositionally biased region" description="Basic and acidic residues" evidence="3">
    <location>
        <begin position="261"/>
        <end position="286"/>
    </location>
</feature>
<reference evidence="5 6" key="1">
    <citation type="submission" date="2025-05" db="UniProtKB">
        <authorList>
            <consortium name="RefSeq"/>
        </authorList>
    </citation>
    <scope>IDENTIFICATION</scope>
</reference>
<dbReference type="Proteomes" id="UP000694888">
    <property type="component" value="Unplaced"/>
</dbReference>
<dbReference type="NCBIfam" id="TIGR00231">
    <property type="entry name" value="small_GTP"/>
    <property type="match status" value="1"/>
</dbReference>
<dbReference type="PANTHER" id="PTHR46090">
    <property type="entry name" value="ADP-RIBOSYLATION FACTOR-LIKE PROTEIN 13B"/>
    <property type="match status" value="1"/>
</dbReference>
<feature type="compositionally biased region" description="Basic and acidic residues" evidence="3">
    <location>
        <begin position="613"/>
        <end position="637"/>
    </location>
</feature>
<dbReference type="SUPFAM" id="SSF52540">
    <property type="entry name" value="P-loop containing nucleoside triphosphate hydrolases"/>
    <property type="match status" value="1"/>
</dbReference>
<evidence type="ECO:0000256" key="3">
    <source>
        <dbReference type="SAM" id="MobiDB-lite"/>
    </source>
</evidence>
<proteinExistence type="predicted"/>
<dbReference type="PROSITE" id="PS51417">
    <property type="entry name" value="ARF"/>
    <property type="match status" value="1"/>
</dbReference>
<keyword evidence="1" id="KW-0547">Nucleotide-binding</keyword>
<dbReference type="InterPro" id="IPR005225">
    <property type="entry name" value="Small_GTP-bd"/>
</dbReference>
<evidence type="ECO:0000313" key="6">
    <source>
        <dbReference type="RefSeq" id="XP_005097966.1"/>
    </source>
</evidence>
<dbReference type="SMART" id="SM00177">
    <property type="entry name" value="ARF"/>
    <property type="match status" value="1"/>
</dbReference>
<keyword evidence="2" id="KW-0342">GTP-binding</keyword>
<dbReference type="PANTHER" id="PTHR46090:SF2">
    <property type="entry name" value="ADP-RIBOSYLATION FACTOR-LIKE PROTEIN 13B"/>
    <property type="match status" value="1"/>
</dbReference>
<evidence type="ECO:0000313" key="4">
    <source>
        <dbReference type="Proteomes" id="UP000694888"/>
    </source>
</evidence>
<feature type="compositionally biased region" description="Polar residues" evidence="3">
    <location>
        <begin position="638"/>
        <end position="650"/>
    </location>
</feature>
<evidence type="ECO:0000313" key="5">
    <source>
        <dbReference type="RefSeq" id="XP_005097965.1"/>
    </source>
</evidence>
<feature type="compositionally biased region" description="Basic and acidic residues" evidence="3">
    <location>
        <begin position="492"/>
        <end position="502"/>
    </location>
</feature>
<gene>
    <name evidence="5 6" type="primary">LOC101853787</name>
</gene>
<dbReference type="RefSeq" id="XP_005097965.1">
    <property type="nucleotide sequence ID" value="XM_005097908.3"/>
</dbReference>
<feature type="compositionally biased region" description="Low complexity" evidence="3">
    <location>
        <begin position="666"/>
        <end position="676"/>
    </location>
</feature>
<dbReference type="InterPro" id="IPR027417">
    <property type="entry name" value="P-loop_NTPase"/>
</dbReference>
<evidence type="ECO:0000256" key="2">
    <source>
        <dbReference type="ARBA" id="ARBA00023134"/>
    </source>
</evidence>
<accession>A0ABM0JNQ0</accession>
<sequence length="802" mass="92288">MGNCVSLLKRKKEPNKAITLAIIGLDNAGKTTLCSVFTGETPDPDIAPTVGFRNVKFSHSNFDVTLFDVGGGKSIRPIWKTYFGEVFGIMYVLDSSSRANLLEAREVLRDALEHPQISGKPILVLANKVDKDDHLEEVDIVHGLKLEETANANNCPSHLVMVSALVGVGTKMDKELQDGLQWLLEKIRGSLSELEPRVASDIRAATERRDKEREERKARVQRQREEREKEEERERRRLGTEKEKEDSEDDDIVDGNPFKALDMDTLKQKEQRLKEEKRRKQERMRELDLEDGRFRRSKDDSSLGYASGVRRSLDDYQLESRAGGREESSGNNYAALNLFGRGANSRASALPPLEPLGSRVVEGAEKKKPKKKKKLTDYHLDDRDEEGEFGHAEKRDAIGRLGLNVHDLDSLNRDHDVHDLTPRVTKPKKNNKVVRAGRIDEHEEEDDPYRDLGVDGRSRYKNLASLRQNNYEDVLPAKRGNKDMGRLNNNDRFPRDLERENSLYRNSLKKISPPNMTRFEEDEEDDKDEGIEEDSDNGSDDAVDKYRRSRNVNGVNRNRKSRDQDVYSSRDRKLRGQSRDSDDEEERDDYLSHSILKDTMRFPTSPTDDEVPVDFRKEMERLRNRKVNDYRSKHNGIDSDNYSSSRQNAQRGMRRYDDDEEDKLGNARNRNARNVRSPMEDEEDFNSVRHSGQSETRRKKKKNLLRSNKLAPSDDDENEPPSSHRFSSPRMVQEHGSRNTSDADTPTRHGRNVRTTHIHRQDSDFGMKWGLAEELPTVDSNYNVTRMRHPNFDDSDGGDVVF</sequence>
<feature type="compositionally biased region" description="Basic residues" evidence="3">
    <location>
        <begin position="748"/>
        <end position="758"/>
    </location>
</feature>
<dbReference type="PRINTS" id="PR00328">
    <property type="entry name" value="SAR1GTPBP"/>
</dbReference>
<dbReference type="RefSeq" id="XP_005097966.1">
    <property type="nucleotide sequence ID" value="XM_005097909.3"/>
</dbReference>
<feature type="region of interest" description="Disordered" evidence="3">
    <location>
        <begin position="472"/>
        <end position="759"/>
    </location>
</feature>
<feature type="compositionally biased region" description="Basic and acidic residues" evidence="3">
    <location>
        <begin position="206"/>
        <end position="245"/>
    </location>
</feature>
<dbReference type="GeneID" id="101853787"/>
<dbReference type="InterPro" id="IPR051995">
    <property type="entry name" value="Ciliary_GTPase"/>
</dbReference>
<feature type="compositionally biased region" description="Basic and acidic residues" evidence="3">
    <location>
        <begin position="561"/>
        <end position="571"/>
    </location>
</feature>
<evidence type="ECO:0000256" key="1">
    <source>
        <dbReference type="ARBA" id="ARBA00022741"/>
    </source>
</evidence>